<name>A0A4U9D9J7_RAOTE</name>
<dbReference type="PANTHER" id="PTHR37839">
    <property type="entry name" value="NA(+)-TRANSLOCATING NADH-QUINONE REDUCTASE SUBUNIT A"/>
    <property type="match status" value="1"/>
</dbReference>
<evidence type="ECO:0000313" key="2">
    <source>
        <dbReference type="EMBL" id="VTN14242.1"/>
    </source>
</evidence>
<dbReference type="AlphaFoldDB" id="A0A4U9D9J7"/>
<dbReference type="InterPro" id="IPR008703">
    <property type="entry name" value="NqrA"/>
</dbReference>
<reference evidence="2 3" key="1">
    <citation type="submission" date="2019-04" db="EMBL/GenBank/DDBJ databases">
        <authorList>
            <consortium name="Pathogen Informatics"/>
        </authorList>
    </citation>
    <scope>NUCLEOTIDE SEQUENCE [LARGE SCALE GENOMIC DNA]</scope>
    <source>
        <strain evidence="2 3">NCTC9185</strain>
    </source>
</reference>
<protein>
    <submittedName>
        <fullName evidence="2">Na(+)-translocating NADH-quinone reductase subunit A</fullName>
        <ecNumber evidence="2">1.6.5.-</ecNumber>
    </submittedName>
</protein>
<dbReference type="Gene3D" id="2.40.50.100">
    <property type="match status" value="1"/>
</dbReference>
<proteinExistence type="predicted"/>
<dbReference type="GO" id="GO:0006814">
    <property type="term" value="P:sodium ion transport"/>
    <property type="evidence" value="ECO:0007669"/>
    <property type="project" value="InterPro"/>
</dbReference>
<evidence type="ECO:0000259" key="1">
    <source>
        <dbReference type="Pfam" id="PF05896"/>
    </source>
</evidence>
<dbReference type="GO" id="GO:0016655">
    <property type="term" value="F:oxidoreductase activity, acting on NAD(P)H, quinone or similar compound as acceptor"/>
    <property type="evidence" value="ECO:0007669"/>
    <property type="project" value="InterPro"/>
</dbReference>
<organism evidence="2 3">
    <name type="scientific">Raoultella terrigena</name>
    <name type="common">Klebsiella terrigena</name>
    <dbReference type="NCBI Taxonomy" id="577"/>
    <lineage>
        <taxon>Bacteria</taxon>
        <taxon>Pseudomonadati</taxon>
        <taxon>Pseudomonadota</taxon>
        <taxon>Gammaproteobacteria</taxon>
        <taxon>Enterobacterales</taxon>
        <taxon>Enterobacteriaceae</taxon>
        <taxon>Klebsiella/Raoultella group</taxon>
        <taxon>Raoultella</taxon>
    </lineage>
</organism>
<keyword evidence="2" id="KW-0560">Oxidoreductase</keyword>
<dbReference type="PANTHER" id="PTHR37839:SF1">
    <property type="entry name" value="NA(+)-TRANSLOCATING NADH-QUINONE REDUCTASE SUBUNIT A"/>
    <property type="match status" value="1"/>
</dbReference>
<dbReference type="InterPro" id="IPR056147">
    <property type="entry name" value="NQRA_N"/>
</dbReference>
<gene>
    <name evidence="2" type="primary">nqrA_1</name>
    <name evidence="2" type="ORF">NCTC9185_06303</name>
</gene>
<dbReference type="EC" id="1.6.5.-" evidence="2"/>
<dbReference type="Pfam" id="PF05896">
    <property type="entry name" value="NQRA_N"/>
    <property type="match status" value="1"/>
</dbReference>
<dbReference type="EMBL" id="CABDVU010000001">
    <property type="protein sequence ID" value="VTN14242.1"/>
    <property type="molecule type" value="Genomic_DNA"/>
</dbReference>
<sequence>MIKIKKGLDLPIAGMPIQQTTSQIAVKRVALLGEEYVGMRPSMAVQEGDRVQKGQPLFEDKKNPGVHFTAPASGVISAVHRGERRVLQSW</sequence>
<dbReference type="Proteomes" id="UP000339249">
    <property type="component" value="Unassembled WGS sequence"/>
</dbReference>
<feature type="domain" description="NqrA N-terminal barrel-sandwich hybrid" evidence="1">
    <location>
        <begin position="2"/>
        <end position="89"/>
    </location>
</feature>
<evidence type="ECO:0000313" key="3">
    <source>
        <dbReference type="Proteomes" id="UP000339249"/>
    </source>
</evidence>
<accession>A0A4U9D9J7</accession>